<accession>A0A067GBA0</accession>
<dbReference type="EMBL" id="KK784880">
    <property type="protein sequence ID" value="KDO76948.1"/>
    <property type="molecule type" value="Genomic_DNA"/>
</dbReference>
<evidence type="ECO:0000313" key="2">
    <source>
        <dbReference type="Proteomes" id="UP000027120"/>
    </source>
</evidence>
<keyword evidence="2" id="KW-1185">Reference proteome</keyword>
<proteinExistence type="predicted"/>
<reference evidence="1 2" key="1">
    <citation type="submission" date="2014-04" db="EMBL/GenBank/DDBJ databases">
        <authorList>
            <consortium name="International Citrus Genome Consortium"/>
            <person name="Gmitter F."/>
            <person name="Chen C."/>
            <person name="Farmerie W."/>
            <person name="Harkins T."/>
            <person name="Desany B."/>
            <person name="Mohiuddin M."/>
            <person name="Kodira C."/>
            <person name="Borodovsky M."/>
            <person name="Lomsadze A."/>
            <person name="Burns P."/>
            <person name="Jenkins J."/>
            <person name="Prochnik S."/>
            <person name="Shu S."/>
            <person name="Chapman J."/>
            <person name="Pitluck S."/>
            <person name="Schmutz J."/>
            <person name="Rokhsar D."/>
        </authorList>
    </citation>
    <scope>NUCLEOTIDE SEQUENCE</scope>
</reference>
<sequence>MELYIQLESQLNLAILEQVYKFNNTHYSCTTKRSSNTAAIRQVTSHILFSTPTTLMSYDSAKNPTKYLKFTNHRASKQIQQHQLHQNTSTAERSSNKHQILPFPALTIGKKQKTLI</sequence>
<protein>
    <submittedName>
        <fullName evidence="1">Uncharacterized protein</fullName>
    </submittedName>
</protein>
<name>A0A067GBA0_CITSI</name>
<evidence type="ECO:0000313" key="1">
    <source>
        <dbReference type="EMBL" id="KDO76948.1"/>
    </source>
</evidence>
<dbReference type="AlphaFoldDB" id="A0A067GBA0"/>
<gene>
    <name evidence="1" type="ORF">CISIN_1g033566mg</name>
</gene>
<dbReference type="Proteomes" id="UP000027120">
    <property type="component" value="Unassembled WGS sequence"/>
</dbReference>
<organism evidence="1 2">
    <name type="scientific">Citrus sinensis</name>
    <name type="common">Sweet orange</name>
    <name type="synonym">Citrus aurantium var. sinensis</name>
    <dbReference type="NCBI Taxonomy" id="2711"/>
    <lineage>
        <taxon>Eukaryota</taxon>
        <taxon>Viridiplantae</taxon>
        <taxon>Streptophyta</taxon>
        <taxon>Embryophyta</taxon>
        <taxon>Tracheophyta</taxon>
        <taxon>Spermatophyta</taxon>
        <taxon>Magnoliopsida</taxon>
        <taxon>eudicotyledons</taxon>
        <taxon>Gunneridae</taxon>
        <taxon>Pentapetalae</taxon>
        <taxon>rosids</taxon>
        <taxon>malvids</taxon>
        <taxon>Sapindales</taxon>
        <taxon>Rutaceae</taxon>
        <taxon>Aurantioideae</taxon>
        <taxon>Citrus</taxon>
    </lineage>
</organism>